<organism evidence="1 2">
    <name type="scientific">Clostridium cibarium</name>
    <dbReference type="NCBI Taxonomy" id="2762247"/>
    <lineage>
        <taxon>Bacteria</taxon>
        <taxon>Bacillati</taxon>
        <taxon>Bacillota</taxon>
        <taxon>Clostridia</taxon>
        <taxon>Eubacteriales</taxon>
        <taxon>Clostridiaceae</taxon>
        <taxon>Clostridium</taxon>
    </lineage>
</organism>
<gene>
    <name evidence="1" type="ORF">H9661_02350</name>
</gene>
<keyword evidence="2" id="KW-1185">Reference proteome</keyword>
<sequence length="48" mass="5223">SNTTAFKQLVFEKTGLSSGEHTIKVQVSGSKNTAATSIYFVLDYLQVL</sequence>
<dbReference type="Proteomes" id="UP000627781">
    <property type="component" value="Unassembled WGS sequence"/>
</dbReference>
<accession>A0ABR8PPV2</accession>
<evidence type="ECO:0000313" key="2">
    <source>
        <dbReference type="Proteomes" id="UP000627781"/>
    </source>
</evidence>
<evidence type="ECO:0000313" key="1">
    <source>
        <dbReference type="EMBL" id="MBD7910187.1"/>
    </source>
</evidence>
<name>A0ABR8PPV2_9CLOT</name>
<protein>
    <submittedName>
        <fullName evidence="1">Uncharacterized protein</fullName>
    </submittedName>
</protein>
<feature type="non-terminal residue" evidence="1">
    <location>
        <position position="1"/>
    </location>
</feature>
<proteinExistence type="predicted"/>
<dbReference type="EMBL" id="JACSRA010000003">
    <property type="protein sequence ID" value="MBD7910187.1"/>
    <property type="molecule type" value="Genomic_DNA"/>
</dbReference>
<dbReference type="Gene3D" id="2.60.120.260">
    <property type="entry name" value="Galactose-binding domain-like"/>
    <property type="match status" value="1"/>
</dbReference>
<reference evidence="1 2" key="1">
    <citation type="submission" date="2020-08" db="EMBL/GenBank/DDBJ databases">
        <title>A Genomic Blueprint of the Chicken Gut Microbiome.</title>
        <authorList>
            <person name="Gilroy R."/>
            <person name="Ravi A."/>
            <person name="Getino M."/>
            <person name="Pursley I."/>
            <person name="Horton D.L."/>
            <person name="Alikhan N.-F."/>
            <person name="Baker D."/>
            <person name="Gharbi K."/>
            <person name="Hall N."/>
            <person name="Watson M."/>
            <person name="Adriaenssens E.M."/>
            <person name="Foster-Nyarko E."/>
            <person name="Jarju S."/>
            <person name="Secka A."/>
            <person name="Antonio M."/>
            <person name="Oren A."/>
            <person name="Chaudhuri R."/>
            <person name="La Ragione R.M."/>
            <person name="Hildebrand F."/>
            <person name="Pallen M.J."/>
        </authorList>
    </citation>
    <scope>NUCLEOTIDE SEQUENCE [LARGE SCALE GENOMIC DNA]</scope>
    <source>
        <strain evidence="1 2">Sa3CVN1</strain>
    </source>
</reference>
<comment type="caution">
    <text evidence="1">The sequence shown here is derived from an EMBL/GenBank/DDBJ whole genome shotgun (WGS) entry which is preliminary data.</text>
</comment>